<dbReference type="Pfam" id="PF18632">
    <property type="entry name" value="DUF5630"/>
    <property type="match status" value="1"/>
</dbReference>
<proteinExistence type="predicted"/>
<protein>
    <submittedName>
        <fullName evidence="1">DUF5630 domain-containing protein</fullName>
    </submittedName>
</protein>
<sequence length="283" mass="32454">MKEKSSTQGKVVSFLTNNHFDKAIKLLEQWSDGQLAEFLFNHTQLHHKLKEPQYNQFWERRRASLRLPGNPEFRFMAQPGIHDSDFVIGYLLYLLQLKSKDTQPADGVSFIGVKSTDYLSFHSIRNYLHQIFINLRTASEADLIKIAEFLFNLESFAKKHQCPGYLLMANGYMQLALSYQNLRLDDQCRAGYILCWKFLHLAALTESDSEEAINNAYFGKGLVLSTPFKLASIDEMKSYCIQAADSYLSHEDRIGAEKAGLSMYHHTPVLREPDEGIRPSFGI</sequence>
<name>A0ABS1WED9_9GAMM</name>
<keyword evidence="2" id="KW-1185">Reference proteome</keyword>
<accession>A0ABS1WED9</accession>
<comment type="caution">
    <text evidence="1">The sequence shown here is derived from an EMBL/GenBank/DDBJ whole genome shotgun (WGS) entry which is preliminary data.</text>
</comment>
<dbReference type="Proteomes" id="UP000809910">
    <property type="component" value="Unassembled WGS sequence"/>
</dbReference>
<evidence type="ECO:0000313" key="2">
    <source>
        <dbReference type="Proteomes" id="UP000809910"/>
    </source>
</evidence>
<dbReference type="RefSeq" id="WP_203108762.1">
    <property type="nucleotide sequence ID" value="NZ_JADOBG010000010.1"/>
</dbReference>
<reference evidence="1 2" key="1">
    <citation type="submission" date="2020-12" db="EMBL/GenBank/DDBJ databases">
        <title>WGS of Legionella: environmental sample.</title>
        <authorList>
            <person name="Cristino S."/>
            <person name="Girolamini L."/>
            <person name="Salaris S."/>
            <person name="Pascale M.R."/>
            <person name="Mazzotta M."/>
            <person name="Orsini M."/>
            <person name="Grottola A."/>
        </authorList>
    </citation>
    <scope>NUCLEOTIDE SEQUENCE [LARGE SCALE GENOMIC DNA]</scope>
    <source>
        <strain evidence="1 2">30cs62</strain>
    </source>
</reference>
<organism evidence="1 2">
    <name type="scientific">Legionella bononiensis</name>
    <dbReference type="NCBI Taxonomy" id="2793102"/>
    <lineage>
        <taxon>Bacteria</taxon>
        <taxon>Pseudomonadati</taxon>
        <taxon>Pseudomonadota</taxon>
        <taxon>Gammaproteobacteria</taxon>
        <taxon>Legionellales</taxon>
        <taxon>Legionellaceae</taxon>
        <taxon>Legionella</taxon>
    </lineage>
</organism>
<dbReference type="InterPro" id="IPR040808">
    <property type="entry name" value="DUF5630"/>
</dbReference>
<gene>
    <name evidence="1" type="ORF">I5282_14245</name>
</gene>
<evidence type="ECO:0000313" key="1">
    <source>
        <dbReference type="EMBL" id="MBL7527721.1"/>
    </source>
</evidence>
<dbReference type="EMBL" id="JADWVN010000026">
    <property type="protein sequence ID" value="MBL7527721.1"/>
    <property type="molecule type" value="Genomic_DNA"/>
</dbReference>